<evidence type="ECO:0008006" key="3">
    <source>
        <dbReference type="Google" id="ProtNLM"/>
    </source>
</evidence>
<sequence>MTSASLGGAVNPGLCIPNVGDIRLPISAEDAKAITQSCHPSPFGKGTETLVDESVRKSWQLDANQFALQNPHWQIQVEGFVKKAVTGLGLTANGQEVKAELYKLLIYQEGAFFLPHQDSEKADGMFGTLAICLPSEHEGGDVIASHRGDQLRFRTAPSSKFGFSWAAWYADITHEVKPVISGYRVVLIYNLIHRPSAALLEFHGSRTEKITRLLESWARVAEMDTMQYLGGWDDSIDDTCPPALVYVLEHEYTSAELGFSRLKGVDQDRFAELRDACQRAGFDIFLANIEKTDTGGVEEDYGGYYYGHPSGDTHTIIDLVESRLELSHVVDSEGIVVGNNVPFPEDMLIQKDIFDRDPDDEEFEDFTGNEGASTTHFYHESGALIIPKRFSLLFKIQQLKNGECDTERILEDCHSAVSKQPNDMLAKERLLQVYRAITPVKRPYDSSRREQGRAMQVALELSDLELFCRSMEWLDNESFSSHTDKIAQAISQNGFNAIRSSLDKVFRGTMYPLHISLSSRLHMLSSLAKEYHSLCEQQGKEQLREVSTWLDITFNDIICHIRSSESDGHALANAISECPIPGSLSRVMPILEKRLDHAAFIIAFITSAHGNSLTGSSNKGEADAVLKALLLKLLEHFKFGQAACSYPNRGAHGWIFYRDRLGVPSRISLSLVMKLIQFANSTDYDTTGIFTALTEYFLTVKETEKKSAFHDFLFPIADGICADIDTTQRSPTGSERQFITQMLLQYLNHYVKEAPPPPPPDWGERMKIRCTCTECGRLRRFVNDTSKKTQDFALVAKTRKHLEEQLDKTYYTTTTIKQGTPHKLRVDKTRALLVTDVAAWGMRAQYANTLLHELSKNRSLKEMLGNQYDSIFAHRNLVVPDNLPAIPGPSSTNAQCAVQRTVPAKRPRGH</sequence>
<evidence type="ECO:0000313" key="2">
    <source>
        <dbReference type="Proteomes" id="UP000326198"/>
    </source>
</evidence>
<reference evidence="1 2" key="1">
    <citation type="submission" date="2019-04" db="EMBL/GenBank/DDBJ databases">
        <title>Friends and foes A comparative genomics studyof 23 Aspergillus species from section Flavi.</title>
        <authorList>
            <consortium name="DOE Joint Genome Institute"/>
            <person name="Kjaerbolling I."/>
            <person name="Vesth T."/>
            <person name="Frisvad J.C."/>
            <person name="Nybo J.L."/>
            <person name="Theobald S."/>
            <person name="Kildgaard S."/>
            <person name="Isbrandt T."/>
            <person name="Kuo A."/>
            <person name="Sato A."/>
            <person name="Lyhne E.K."/>
            <person name="Kogle M.E."/>
            <person name="Wiebenga A."/>
            <person name="Kun R.S."/>
            <person name="Lubbers R.J."/>
            <person name="Makela M.R."/>
            <person name="Barry K."/>
            <person name="Chovatia M."/>
            <person name="Clum A."/>
            <person name="Daum C."/>
            <person name="Haridas S."/>
            <person name="He G."/>
            <person name="LaButti K."/>
            <person name="Lipzen A."/>
            <person name="Mondo S."/>
            <person name="Riley R."/>
            <person name="Salamov A."/>
            <person name="Simmons B.A."/>
            <person name="Magnuson J.K."/>
            <person name="Henrissat B."/>
            <person name="Mortensen U.H."/>
            <person name="Larsen T.O."/>
            <person name="Devries R.P."/>
            <person name="Grigoriev I.V."/>
            <person name="Machida M."/>
            <person name="Baker S.E."/>
            <person name="Andersen M.R."/>
        </authorList>
    </citation>
    <scope>NUCLEOTIDE SEQUENCE [LARGE SCALE GENOMIC DNA]</scope>
    <source>
        <strain evidence="1 2">IBT 29228</strain>
    </source>
</reference>
<dbReference type="PANTHER" id="PTHR33099:SF7">
    <property type="entry name" value="MYND-TYPE DOMAIN-CONTAINING PROTEIN"/>
    <property type="match status" value="1"/>
</dbReference>
<accession>A0A5N7AXK5</accession>
<evidence type="ECO:0000313" key="1">
    <source>
        <dbReference type="EMBL" id="KAE8374594.1"/>
    </source>
</evidence>
<dbReference type="Gene3D" id="2.60.120.620">
    <property type="entry name" value="q2cbj1_9rhob like domain"/>
    <property type="match status" value="1"/>
</dbReference>
<dbReference type="OrthoDB" id="27483at2759"/>
<protein>
    <recommendedName>
        <fullName evidence="3">Prolyl 4-hydroxylase alpha subunit Fe(2+) 2OG dioxygenase domain-containing protein</fullName>
    </recommendedName>
</protein>
<name>A0A5N7AXK5_9EURO</name>
<dbReference type="EMBL" id="ML736280">
    <property type="protein sequence ID" value="KAE8374594.1"/>
    <property type="molecule type" value="Genomic_DNA"/>
</dbReference>
<dbReference type="Proteomes" id="UP000326198">
    <property type="component" value="Unassembled WGS sequence"/>
</dbReference>
<organism evidence="1 2">
    <name type="scientific">Aspergillus bertholletiae</name>
    <dbReference type="NCBI Taxonomy" id="1226010"/>
    <lineage>
        <taxon>Eukaryota</taxon>
        <taxon>Fungi</taxon>
        <taxon>Dikarya</taxon>
        <taxon>Ascomycota</taxon>
        <taxon>Pezizomycotina</taxon>
        <taxon>Eurotiomycetes</taxon>
        <taxon>Eurotiomycetidae</taxon>
        <taxon>Eurotiales</taxon>
        <taxon>Aspergillaceae</taxon>
        <taxon>Aspergillus</taxon>
        <taxon>Aspergillus subgen. Circumdati</taxon>
    </lineage>
</organism>
<proteinExistence type="predicted"/>
<gene>
    <name evidence="1" type="ORF">BDV26DRAFT_295802</name>
</gene>
<keyword evidence="2" id="KW-1185">Reference proteome</keyword>
<dbReference type="PANTHER" id="PTHR33099">
    <property type="entry name" value="FE2OG DIOXYGENASE DOMAIN-CONTAINING PROTEIN"/>
    <property type="match status" value="1"/>
</dbReference>
<dbReference type="AlphaFoldDB" id="A0A5N7AXK5"/>